<reference evidence="2" key="1">
    <citation type="journal article" date="2019" name="Sci. Rep.">
        <title>Draft genome of Tanacetum cinerariifolium, the natural source of mosquito coil.</title>
        <authorList>
            <person name="Yamashiro T."/>
            <person name="Shiraishi A."/>
            <person name="Satake H."/>
            <person name="Nakayama K."/>
        </authorList>
    </citation>
    <scope>NUCLEOTIDE SEQUENCE</scope>
</reference>
<proteinExistence type="predicted"/>
<feature type="non-terminal residue" evidence="2">
    <location>
        <position position="1"/>
    </location>
</feature>
<dbReference type="EMBL" id="BKCJ011764124">
    <property type="protein sequence ID" value="GFD50977.1"/>
    <property type="molecule type" value="Genomic_DNA"/>
</dbReference>
<sequence length="115" mass="13133">VRYRDATKRVNSISLTRGEEEKNDENDVTTVNDTEKTNGLDMKMPVKKAKKESGAENGTKNEPIKKAEREEAMEAPNSQPLGYYWKHRINEKLIEGLVDNHRFNDSLLGVRVGKM</sequence>
<dbReference type="AlphaFoldDB" id="A0A699WU21"/>
<accession>A0A699WU21</accession>
<name>A0A699WU21_TANCI</name>
<organism evidence="2">
    <name type="scientific">Tanacetum cinerariifolium</name>
    <name type="common">Dalmatian daisy</name>
    <name type="synonym">Chrysanthemum cinerariifolium</name>
    <dbReference type="NCBI Taxonomy" id="118510"/>
    <lineage>
        <taxon>Eukaryota</taxon>
        <taxon>Viridiplantae</taxon>
        <taxon>Streptophyta</taxon>
        <taxon>Embryophyta</taxon>
        <taxon>Tracheophyta</taxon>
        <taxon>Spermatophyta</taxon>
        <taxon>Magnoliopsida</taxon>
        <taxon>eudicotyledons</taxon>
        <taxon>Gunneridae</taxon>
        <taxon>Pentapetalae</taxon>
        <taxon>asterids</taxon>
        <taxon>campanulids</taxon>
        <taxon>Asterales</taxon>
        <taxon>Asteraceae</taxon>
        <taxon>Asteroideae</taxon>
        <taxon>Anthemideae</taxon>
        <taxon>Anthemidinae</taxon>
        <taxon>Tanacetum</taxon>
    </lineage>
</organism>
<comment type="caution">
    <text evidence="2">The sequence shown here is derived from an EMBL/GenBank/DDBJ whole genome shotgun (WGS) entry which is preliminary data.</text>
</comment>
<evidence type="ECO:0000256" key="1">
    <source>
        <dbReference type="SAM" id="MobiDB-lite"/>
    </source>
</evidence>
<feature type="compositionally biased region" description="Basic and acidic residues" evidence="1">
    <location>
        <begin position="62"/>
        <end position="72"/>
    </location>
</feature>
<protein>
    <submittedName>
        <fullName evidence="2">Uncharacterized protein</fullName>
    </submittedName>
</protein>
<feature type="non-terminal residue" evidence="2">
    <location>
        <position position="115"/>
    </location>
</feature>
<evidence type="ECO:0000313" key="2">
    <source>
        <dbReference type="EMBL" id="GFD50977.1"/>
    </source>
</evidence>
<feature type="region of interest" description="Disordered" evidence="1">
    <location>
        <begin position="1"/>
        <end position="75"/>
    </location>
</feature>
<gene>
    <name evidence="2" type="ORF">Tci_922946</name>
</gene>